<gene>
    <name evidence="8" type="ORF">X975_08982</name>
</gene>
<keyword evidence="2 6" id="KW-0812">Transmembrane</keyword>
<feature type="transmembrane region" description="Helical" evidence="6">
    <location>
        <begin position="6"/>
        <end position="23"/>
    </location>
</feature>
<feature type="transmembrane region" description="Helical" evidence="6">
    <location>
        <begin position="75"/>
        <end position="95"/>
    </location>
</feature>
<organism evidence="8 9">
    <name type="scientific">Stegodyphus mimosarum</name>
    <name type="common">African social velvet spider</name>
    <dbReference type="NCBI Taxonomy" id="407821"/>
    <lineage>
        <taxon>Eukaryota</taxon>
        <taxon>Metazoa</taxon>
        <taxon>Ecdysozoa</taxon>
        <taxon>Arthropoda</taxon>
        <taxon>Chelicerata</taxon>
        <taxon>Arachnida</taxon>
        <taxon>Araneae</taxon>
        <taxon>Araneomorphae</taxon>
        <taxon>Entelegynae</taxon>
        <taxon>Eresoidea</taxon>
        <taxon>Eresidae</taxon>
        <taxon>Stegodyphus</taxon>
    </lineage>
</organism>
<protein>
    <submittedName>
        <fullName evidence="8">Transient receptor hypothetical cation channel subfamily M member 1</fullName>
    </submittedName>
</protein>
<dbReference type="OMA" id="YSKCCCC"/>
<accession>A0A087TL43</accession>
<keyword evidence="3 6" id="KW-1133">Transmembrane helix</keyword>
<feature type="non-terminal residue" evidence="8">
    <location>
        <position position="486"/>
    </location>
</feature>
<dbReference type="GO" id="GO:0005261">
    <property type="term" value="F:monoatomic cation channel activity"/>
    <property type="evidence" value="ECO:0007669"/>
    <property type="project" value="TreeGrafter"/>
</dbReference>
<evidence type="ECO:0000259" key="7">
    <source>
        <dbReference type="Pfam" id="PF00520"/>
    </source>
</evidence>
<dbReference type="Pfam" id="PF00520">
    <property type="entry name" value="Ion_trans"/>
    <property type="match status" value="1"/>
</dbReference>
<proteinExistence type="predicted"/>
<evidence type="ECO:0000256" key="1">
    <source>
        <dbReference type="ARBA" id="ARBA00004141"/>
    </source>
</evidence>
<dbReference type="Proteomes" id="UP000054359">
    <property type="component" value="Unassembled WGS sequence"/>
</dbReference>
<keyword evidence="8" id="KW-0675">Receptor</keyword>
<dbReference type="InterPro" id="IPR050927">
    <property type="entry name" value="TRPM"/>
</dbReference>
<feature type="transmembrane region" description="Helical" evidence="6">
    <location>
        <begin position="107"/>
        <end position="124"/>
    </location>
</feature>
<dbReference type="GO" id="GO:0030001">
    <property type="term" value="P:metal ion transport"/>
    <property type="evidence" value="ECO:0007669"/>
    <property type="project" value="TreeGrafter"/>
</dbReference>
<sequence>MMVLFYSYLCYLFLFSYVILFDFQEHINWPEIILHVWAFSLILDIAKEIIQQPSDPKDNKLMEWLHGYFWNKLDVVWVLFFFLGVSVRLTSQFVFIGNWIKLDDIHLIYTFSCILSYIRLYEFYMTMSHIGPKLIVLKRMIGDLIVFFLIVAVCILCYGIGRVALLHRERQPFWNVFTEIFSLPYWHLFGELDLDEDSAGRFPRCETDPSYCRQSPHAWIVPILLGIYMLIGNILLVNMLIAVFTHVFDEVNTNSREIYLFEIYVSGLQFSRRSILPPPFLIVEDLLYGTYYLCLKLYKKMYSKCCCCYEGVSEKWKMQKRLHRVYVGNLRLFEKEARAKYLKKASSPDEQSLEAAKIDQRISYLRDLVKKVHLLQYEQNAKYNSKSMKRSKSKEFSLRAKAQSTPIHDDRPAEDEDDVQSHLDLDDFILQWSTIKKCATQQQLARSWAETDNRLVQIENYLNYIITKLENIDQAVLKINEGVIPI</sequence>
<keyword evidence="4 6" id="KW-0472">Membrane</keyword>
<feature type="transmembrane region" description="Helical" evidence="6">
    <location>
        <begin position="144"/>
        <end position="165"/>
    </location>
</feature>
<comment type="subcellular location">
    <subcellularLocation>
        <location evidence="1">Membrane</location>
        <topology evidence="1">Multi-pass membrane protein</topology>
    </subcellularLocation>
</comment>
<name>A0A087TL43_STEMI</name>
<dbReference type="GO" id="GO:0005886">
    <property type="term" value="C:plasma membrane"/>
    <property type="evidence" value="ECO:0007669"/>
    <property type="project" value="TreeGrafter"/>
</dbReference>
<evidence type="ECO:0000256" key="5">
    <source>
        <dbReference type="SAM" id="MobiDB-lite"/>
    </source>
</evidence>
<dbReference type="InterPro" id="IPR005821">
    <property type="entry name" value="Ion_trans_dom"/>
</dbReference>
<evidence type="ECO:0000313" key="8">
    <source>
        <dbReference type="EMBL" id="KFM65832.1"/>
    </source>
</evidence>
<evidence type="ECO:0000256" key="3">
    <source>
        <dbReference type="ARBA" id="ARBA00022989"/>
    </source>
</evidence>
<evidence type="ECO:0000256" key="2">
    <source>
        <dbReference type="ARBA" id="ARBA00022692"/>
    </source>
</evidence>
<keyword evidence="9" id="KW-1185">Reference proteome</keyword>
<evidence type="ECO:0000313" key="9">
    <source>
        <dbReference type="Proteomes" id="UP000054359"/>
    </source>
</evidence>
<dbReference type="EMBL" id="KK115724">
    <property type="protein sequence ID" value="KFM65832.1"/>
    <property type="molecule type" value="Genomic_DNA"/>
</dbReference>
<feature type="transmembrane region" description="Helical" evidence="6">
    <location>
        <begin position="219"/>
        <end position="244"/>
    </location>
</feature>
<evidence type="ECO:0000256" key="6">
    <source>
        <dbReference type="SAM" id="Phobius"/>
    </source>
</evidence>
<dbReference type="PANTHER" id="PTHR13800">
    <property type="entry name" value="TRANSIENT RECEPTOR POTENTIAL CATION CHANNEL, SUBFAMILY M, MEMBER 6"/>
    <property type="match status" value="1"/>
</dbReference>
<feature type="domain" description="Ion transport" evidence="7">
    <location>
        <begin position="5"/>
        <end position="254"/>
    </location>
</feature>
<dbReference type="STRING" id="407821.A0A087TL43"/>
<dbReference type="AlphaFoldDB" id="A0A087TL43"/>
<feature type="region of interest" description="Disordered" evidence="5">
    <location>
        <begin position="385"/>
        <end position="416"/>
    </location>
</feature>
<dbReference type="OrthoDB" id="6411402at2759"/>
<reference evidence="8 9" key="1">
    <citation type="submission" date="2013-11" db="EMBL/GenBank/DDBJ databases">
        <title>Genome sequencing of Stegodyphus mimosarum.</title>
        <authorList>
            <person name="Bechsgaard J."/>
        </authorList>
    </citation>
    <scope>NUCLEOTIDE SEQUENCE [LARGE SCALE GENOMIC DNA]</scope>
</reference>
<evidence type="ECO:0000256" key="4">
    <source>
        <dbReference type="ARBA" id="ARBA00023136"/>
    </source>
</evidence>
<dbReference type="PANTHER" id="PTHR13800:SF1">
    <property type="entry name" value="TRANSIENT RECEPTOR POTENTIAL CATION CHANNEL TRPM"/>
    <property type="match status" value="1"/>
</dbReference>